<dbReference type="EMBL" id="CAIIXF020000005">
    <property type="protein sequence ID" value="CAH1785226.1"/>
    <property type="molecule type" value="Genomic_DNA"/>
</dbReference>
<dbReference type="PANTHER" id="PTHR24248:SF66">
    <property type="entry name" value="OCTOPAMINE RECEPTOR BETA-3R"/>
    <property type="match status" value="1"/>
</dbReference>
<keyword evidence="3 9" id="KW-0812">Transmembrane</keyword>
<keyword evidence="7 9" id="KW-0675">Receptor</keyword>
<sequence length="449" mass="50640">MKMTSDRSYKQSVPFELQFYSEYNTTDMTQYSSTECPSIGDEPPGTGGRHIAVTILITIPMVFIIVAGTLGNGLVILSVFKFERLRSMANRFIVSLAFADLLVSATVTPFSAIKDITGQWYMGAVMCDIIQANDILFSTASILHLCCISIDRYMAIMYPYQYVSSMTKHRVIIMIVLAWLLSALLAFVPIHTQLYTDDCTRERRLNGNYTAKTCDLIVNTPYAVISSSVSFWIPATIMVFTYIRIFREARVQEKRIHTMAMNARNSVDNPSSTSSSFGEPHRNGINNNKVAVSHTNGNDPSSPQRLAINAIARDTKQERKRLKREHKAAKTLGMIMGGFILCWLPFFSWYLITQGFCQGFNTECNIPNEVISLFFWIGYFNSMINPVIYAYFNRDFRTAFRKILHFDQWPCAQSGATDVGSFYETTNGAPLANQTLLNVNVRKSVSVSS</sequence>
<dbReference type="PROSITE" id="PS50262">
    <property type="entry name" value="G_PROTEIN_RECEP_F1_2"/>
    <property type="match status" value="1"/>
</dbReference>
<name>A0A8J1XFB2_OWEFU</name>
<dbReference type="SUPFAM" id="SSF81321">
    <property type="entry name" value="Family A G protein-coupled receptor-like"/>
    <property type="match status" value="1"/>
</dbReference>
<comment type="caution">
    <text evidence="10">The sequence shown here is derived from an EMBL/GenBank/DDBJ whole genome shotgun (WGS) entry which is preliminary data.</text>
</comment>
<dbReference type="PANTHER" id="PTHR24248">
    <property type="entry name" value="ADRENERGIC RECEPTOR-RELATED G-PROTEIN COUPLED RECEPTOR"/>
    <property type="match status" value="1"/>
</dbReference>
<protein>
    <submittedName>
        <fullName evidence="10">Uncharacterized protein</fullName>
    </submittedName>
</protein>
<evidence type="ECO:0000313" key="11">
    <source>
        <dbReference type="Proteomes" id="UP000749559"/>
    </source>
</evidence>
<accession>A0A8J1XFB2</accession>
<keyword evidence="4" id="KW-1133">Transmembrane helix</keyword>
<dbReference type="AlphaFoldDB" id="A0A8J1XFB2"/>
<gene>
    <name evidence="10" type="ORF">OFUS_LOCUS11318</name>
</gene>
<keyword evidence="2" id="KW-1003">Cell membrane</keyword>
<dbReference type="PRINTS" id="PR00237">
    <property type="entry name" value="GPCRRHODOPSN"/>
</dbReference>
<dbReference type="InterPro" id="IPR000276">
    <property type="entry name" value="GPCR_Rhodpsn"/>
</dbReference>
<proteinExistence type="inferred from homology"/>
<dbReference type="Gene3D" id="1.20.1070.10">
    <property type="entry name" value="Rhodopsin 7-helix transmembrane proteins"/>
    <property type="match status" value="1"/>
</dbReference>
<dbReference type="Proteomes" id="UP000749559">
    <property type="component" value="Unassembled WGS sequence"/>
</dbReference>
<dbReference type="InterPro" id="IPR017452">
    <property type="entry name" value="GPCR_Rhodpsn_7TM"/>
</dbReference>
<evidence type="ECO:0000256" key="1">
    <source>
        <dbReference type="ARBA" id="ARBA00004651"/>
    </source>
</evidence>
<keyword evidence="11" id="KW-1185">Reference proteome</keyword>
<evidence type="ECO:0000256" key="8">
    <source>
        <dbReference type="ARBA" id="ARBA00023224"/>
    </source>
</evidence>
<dbReference type="OrthoDB" id="5957871at2759"/>
<evidence type="ECO:0000256" key="6">
    <source>
        <dbReference type="ARBA" id="ARBA00023136"/>
    </source>
</evidence>
<dbReference type="PRINTS" id="PR01103">
    <property type="entry name" value="ADRENERGICR"/>
</dbReference>
<evidence type="ECO:0000313" key="10">
    <source>
        <dbReference type="EMBL" id="CAH1785226.1"/>
    </source>
</evidence>
<evidence type="ECO:0000256" key="7">
    <source>
        <dbReference type="ARBA" id="ARBA00023170"/>
    </source>
</evidence>
<comment type="similarity">
    <text evidence="9">Belongs to the G-protein coupled receptor 1 family.</text>
</comment>
<dbReference type="PROSITE" id="PS00237">
    <property type="entry name" value="G_PROTEIN_RECEP_F1_1"/>
    <property type="match status" value="1"/>
</dbReference>
<reference evidence="10" key="1">
    <citation type="submission" date="2022-03" db="EMBL/GenBank/DDBJ databases">
        <authorList>
            <person name="Martin C."/>
        </authorList>
    </citation>
    <scope>NUCLEOTIDE SEQUENCE</scope>
</reference>
<dbReference type="GO" id="GO:0005886">
    <property type="term" value="C:plasma membrane"/>
    <property type="evidence" value="ECO:0007669"/>
    <property type="project" value="UniProtKB-SubCell"/>
</dbReference>
<dbReference type="InterPro" id="IPR002233">
    <property type="entry name" value="ADR_fam"/>
</dbReference>
<evidence type="ECO:0000256" key="5">
    <source>
        <dbReference type="ARBA" id="ARBA00023040"/>
    </source>
</evidence>
<comment type="subcellular location">
    <subcellularLocation>
        <location evidence="1">Cell membrane</location>
        <topology evidence="1">Multi-pass membrane protein</topology>
    </subcellularLocation>
</comment>
<keyword evidence="8 9" id="KW-0807">Transducer</keyword>
<dbReference type="GO" id="GO:0071880">
    <property type="term" value="P:adenylate cyclase-activating adrenergic receptor signaling pathway"/>
    <property type="evidence" value="ECO:0007669"/>
    <property type="project" value="TreeGrafter"/>
</dbReference>
<dbReference type="GO" id="GO:0004935">
    <property type="term" value="F:adrenergic receptor activity"/>
    <property type="evidence" value="ECO:0007669"/>
    <property type="project" value="InterPro"/>
</dbReference>
<keyword evidence="5 9" id="KW-0297">G-protein coupled receptor</keyword>
<dbReference type="SMART" id="SM01381">
    <property type="entry name" value="7TM_GPCR_Srsx"/>
    <property type="match status" value="1"/>
</dbReference>
<evidence type="ECO:0000256" key="3">
    <source>
        <dbReference type="ARBA" id="ARBA00022692"/>
    </source>
</evidence>
<organism evidence="10 11">
    <name type="scientific">Owenia fusiformis</name>
    <name type="common">Polychaete worm</name>
    <dbReference type="NCBI Taxonomy" id="6347"/>
    <lineage>
        <taxon>Eukaryota</taxon>
        <taxon>Metazoa</taxon>
        <taxon>Spiralia</taxon>
        <taxon>Lophotrochozoa</taxon>
        <taxon>Annelida</taxon>
        <taxon>Polychaeta</taxon>
        <taxon>Sedentaria</taxon>
        <taxon>Canalipalpata</taxon>
        <taxon>Sabellida</taxon>
        <taxon>Oweniida</taxon>
        <taxon>Oweniidae</taxon>
        <taxon>Owenia</taxon>
    </lineage>
</organism>
<dbReference type="GO" id="GO:0043410">
    <property type="term" value="P:positive regulation of MAPK cascade"/>
    <property type="evidence" value="ECO:0007669"/>
    <property type="project" value="TreeGrafter"/>
</dbReference>
<evidence type="ECO:0000256" key="4">
    <source>
        <dbReference type="ARBA" id="ARBA00022989"/>
    </source>
</evidence>
<keyword evidence="6" id="KW-0472">Membrane</keyword>
<dbReference type="Pfam" id="PF00001">
    <property type="entry name" value="7tm_1"/>
    <property type="match status" value="1"/>
</dbReference>
<evidence type="ECO:0000256" key="2">
    <source>
        <dbReference type="ARBA" id="ARBA00022475"/>
    </source>
</evidence>
<evidence type="ECO:0000256" key="9">
    <source>
        <dbReference type="RuleBase" id="RU000688"/>
    </source>
</evidence>